<protein>
    <submittedName>
        <fullName evidence="1">Uncharacterized protein</fullName>
    </submittedName>
</protein>
<dbReference type="HOGENOM" id="CLU_2638330_0_0_1"/>
<name>A0A0C3C3Y4_HEBCY</name>
<reference evidence="1 2" key="1">
    <citation type="submission" date="2014-04" db="EMBL/GenBank/DDBJ databases">
        <authorList>
            <consortium name="DOE Joint Genome Institute"/>
            <person name="Kuo A."/>
            <person name="Gay G."/>
            <person name="Dore J."/>
            <person name="Kohler A."/>
            <person name="Nagy L.G."/>
            <person name="Floudas D."/>
            <person name="Copeland A."/>
            <person name="Barry K.W."/>
            <person name="Cichocki N."/>
            <person name="Veneault-Fourrey C."/>
            <person name="LaButti K."/>
            <person name="Lindquist E.A."/>
            <person name="Lipzen A."/>
            <person name="Lundell T."/>
            <person name="Morin E."/>
            <person name="Murat C."/>
            <person name="Sun H."/>
            <person name="Tunlid A."/>
            <person name="Henrissat B."/>
            <person name="Grigoriev I.V."/>
            <person name="Hibbett D.S."/>
            <person name="Martin F."/>
            <person name="Nordberg H.P."/>
            <person name="Cantor M.N."/>
            <person name="Hua S.X."/>
        </authorList>
    </citation>
    <scope>NUCLEOTIDE SEQUENCE [LARGE SCALE GENOMIC DNA]</scope>
    <source>
        <strain evidence="2">h7</strain>
    </source>
</reference>
<organism evidence="1 2">
    <name type="scientific">Hebeloma cylindrosporum</name>
    <dbReference type="NCBI Taxonomy" id="76867"/>
    <lineage>
        <taxon>Eukaryota</taxon>
        <taxon>Fungi</taxon>
        <taxon>Dikarya</taxon>
        <taxon>Basidiomycota</taxon>
        <taxon>Agaricomycotina</taxon>
        <taxon>Agaricomycetes</taxon>
        <taxon>Agaricomycetidae</taxon>
        <taxon>Agaricales</taxon>
        <taxon>Agaricineae</taxon>
        <taxon>Hymenogastraceae</taxon>
        <taxon>Hebeloma</taxon>
    </lineage>
</organism>
<dbReference type="Proteomes" id="UP000053424">
    <property type="component" value="Unassembled WGS sequence"/>
</dbReference>
<accession>A0A0C3C3Y4</accession>
<gene>
    <name evidence="1" type="ORF">M413DRAFT_233778</name>
</gene>
<evidence type="ECO:0000313" key="2">
    <source>
        <dbReference type="Proteomes" id="UP000053424"/>
    </source>
</evidence>
<proteinExistence type="predicted"/>
<dbReference type="EMBL" id="KN831787">
    <property type="protein sequence ID" value="KIM38989.1"/>
    <property type="molecule type" value="Genomic_DNA"/>
</dbReference>
<dbReference type="AlphaFoldDB" id="A0A0C3C3Y4"/>
<evidence type="ECO:0000313" key="1">
    <source>
        <dbReference type="EMBL" id="KIM38989.1"/>
    </source>
</evidence>
<reference evidence="2" key="2">
    <citation type="submission" date="2015-01" db="EMBL/GenBank/DDBJ databases">
        <title>Evolutionary Origins and Diversification of the Mycorrhizal Mutualists.</title>
        <authorList>
            <consortium name="DOE Joint Genome Institute"/>
            <consortium name="Mycorrhizal Genomics Consortium"/>
            <person name="Kohler A."/>
            <person name="Kuo A."/>
            <person name="Nagy L.G."/>
            <person name="Floudas D."/>
            <person name="Copeland A."/>
            <person name="Barry K.W."/>
            <person name="Cichocki N."/>
            <person name="Veneault-Fourrey C."/>
            <person name="LaButti K."/>
            <person name="Lindquist E.A."/>
            <person name="Lipzen A."/>
            <person name="Lundell T."/>
            <person name="Morin E."/>
            <person name="Murat C."/>
            <person name="Riley R."/>
            <person name="Ohm R."/>
            <person name="Sun H."/>
            <person name="Tunlid A."/>
            <person name="Henrissat B."/>
            <person name="Grigoriev I.V."/>
            <person name="Hibbett D.S."/>
            <person name="Martin F."/>
        </authorList>
    </citation>
    <scope>NUCLEOTIDE SEQUENCE [LARGE SCALE GENOMIC DNA]</scope>
    <source>
        <strain evidence="2">h7</strain>
    </source>
</reference>
<sequence length="77" mass="9170">MRVPDKRGVAGSTRRRCGSEIMISGHLNRSFNNLTHLIQIQRFQNLEKTWINDEYMKKEQLTRVGMLTASEYDEWRQ</sequence>
<keyword evidence="2" id="KW-1185">Reference proteome</keyword>